<keyword evidence="3" id="KW-1185">Reference proteome</keyword>
<feature type="region of interest" description="Disordered" evidence="1">
    <location>
        <begin position="1"/>
        <end position="25"/>
    </location>
</feature>
<sequence>MCASNAGGFDRQRAARPGSLSRERSRNGYITNNLSIMVRAYVKLLFKQSSATPWNYYGKVL</sequence>
<proteinExistence type="predicted"/>
<dbReference type="Proteomes" id="UP000054928">
    <property type="component" value="Unassembled WGS sequence"/>
</dbReference>
<accession>A0A0P1B634</accession>
<name>A0A0P1B634_PLAHL</name>
<dbReference type="AlphaFoldDB" id="A0A0P1B634"/>
<dbReference type="GeneID" id="36402135"/>
<reference evidence="3" key="1">
    <citation type="submission" date="2014-09" db="EMBL/GenBank/DDBJ databases">
        <authorList>
            <person name="Sharma Rahul"/>
            <person name="Thines Marco"/>
        </authorList>
    </citation>
    <scope>NUCLEOTIDE SEQUENCE [LARGE SCALE GENOMIC DNA]</scope>
</reference>
<evidence type="ECO:0000313" key="3">
    <source>
        <dbReference type="Proteomes" id="UP000054928"/>
    </source>
</evidence>
<evidence type="ECO:0000313" key="2">
    <source>
        <dbReference type="EMBL" id="CEG49310.1"/>
    </source>
</evidence>
<dbReference type="RefSeq" id="XP_024585679.1">
    <property type="nucleotide sequence ID" value="XM_024720485.1"/>
</dbReference>
<evidence type="ECO:0000256" key="1">
    <source>
        <dbReference type="SAM" id="MobiDB-lite"/>
    </source>
</evidence>
<organism evidence="2 3">
    <name type="scientific">Plasmopara halstedii</name>
    <name type="common">Downy mildew of sunflower</name>
    <dbReference type="NCBI Taxonomy" id="4781"/>
    <lineage>
        <taxon>Eukaryota</taxon>
        <taxon>Sar</taxon>
        <taxon>Stramenopiles</taxon>
        <taxon>Oomycota</taxon>
        <taxon>Peronosporomycetes</taxon>
        <taxon>Peronosporales</taxon>
        <taxon>Peronosporaceae</taxon>
        <taxon>Plasmopara</taxon>
    </lineage>
</organism>
<protein>
    <submittedName>
        <fullName evidence="2">Uncharacterized protein</fullName>
    </submittedName>
</protein>
<dbReference type="EMBL" id="CCYD01003042">
    <property type="protein sequence ID" value="CEG49310.1"/>
    <property type="molecule type" value="Genomic_DNA"/>
</dbReference>